<evidence type="ECO:0000313" key="2">
    <source>
        <dbReference type="EMBL" id="KAF3457465.1"/>
    </source>
</evidence>
<keyword evidence="3" id="KW-1185">Reference proteome</keyword>
<protein>
    <submittedName>
        <fullName evidence="2">Uncharacterized protein</fullName>
    </submittedName>
</protein>
<proteinExistence type="predicted"/>
<feature type="region of interest" description="Disordered" evidence="1">
    <location>
        <begin position="369"/>
        <end position="390"/>
    </location>
</feature>
<dbReference type="EMBL" id="VOIH02000001">
    <property type="protein sequence ID" value="KAF3457465.1"/>
    <property type="molecule type" value="Genomic_DNA"/>
</dbReference>
<name>A0A8K0HRR5_9ROSA</name>
<dbReference type="Proteomes" id="UP000796880">
    <property type="component" value="Unassembled WGS sequence"/>
</dbReference>
<accession>A0A8K0HRR5</accession>
<reference evidence="2" key="1">
    <citation type="submission" date="2020-03" db="EMBL/GenBank/DDBJ databases">
        <title>A high-quality chromosome-level genome assembly of a woody plant with both climbing and erect habits, Rhamnella rubrinervis.</title>
        <authorList>
            <person name="Lu Z."/>
            <person name="Yang Y."/>
            <person name="Zhu X."/>
            <person name="Sun Y."/>
        </authorList>
    </citation>
    <scope>NUCLEOTIDE SEQUENCE</scope>
    <source>
        <strain evidence="2">BYM</strain>
        <tissue evidence="2">Leaf</tissue>
    </source>
</reference>
<evidence type="ECO:0000313" key="3">
    <source>
        <dbReference type="Proteomes" id="UP000796880"/>
    </source>
</evidence>
<dbReference type="AlphaFoldDB" id="A0A8K0HRR5"/>
<gene>
    <name evidence="2" type="ORF">FNV43_RR02123</name>
</gene>
<feature type="region of interest" description="Disordered" evidence="1">
    <location>
        <begin position="1"/>
        <end position="20"/>
    </location>
</feature>
<organism evidence="2 3">
    <name type="scientific">Rhamnella rubrinervis</name>
    <dbReference type="NCBI Taxonomy" id="2594499"/>
    <lineage>
        <taxon>Eukaryota</taxon>
        <taxon>Viridiplantae</taxon>
        <taxon>Streptophyta</taxon>
        <taxon>Embryophyta</taxon>
        <taxon>Tracheophyta</taxon>
        <taxon>Spermatophyta</taxon>
        <taxon>Magnoliopsida</taxon>
        <taxon>eudicotyledons</taxon>
        <taxon>Gunneridae</taxon>
        <taxon>Pentapetalae</taxon>
        <taxon>rosids</taxon>
        <taxon>fabids</taxon>
        <taxon>Rosales</taxon>
        <taxon>Rhamnaceae</taxon>
        <taxon>rhamnoid group</taxon>
        <taxon>Rhamneae</taxon>
        <taxon>Rhamnella</taxon>
    </lineage>
</organism>
<evidence type="ECO:0000256" key="1">
    <source>
        <dbReference type="SAM" id="MobiDB-lite"/>
    </source>
</evidence>
<sequence length="541" mass="57238">MVRPASELGTTSRRSASPDLVRSPGTWFNLRLRLGGPSGLGGPRRGVESTSRKLGQISRQWSLLRCLVEPRSRLGQASRLSRASWVWSGVPGLVDHAELDSTSEAVDLALDLVRSRRAWWDARLGGPPRVWSASGMVRSPGGSQASRPVPRRVGLAGWFDLIGHGGPLGAGRACGTAVEPLTWSGLAGFGATSRLGQISLRMVHSLGRSEPRSGGAALQVWSSPGLVDLLRVWSISRQSGIPGLVDLLRLGQASPGLVRAPPGGQASPGFECDLRLGQAFRAWSTLLRLGPGLLRVWWNSLPVWWSTTRNWVQTALGLGGHIRLGSTCSWKLGDLHRVWSDLTPVGRSRLGMVRPCRIGRTIAASRSHPRQWASSGFGPTSPRLGRASPGLGPTSPGLVRPLPGLVRPPGFGPTSPRLGPTFSGPGPTSYGLGPASLELGRPASRFGRPSHQALVRPMRWSTSRLGPASRVWFDLRQAWSGHPAAGPALSLVDLPGGPTSSGFCDLPGEVGLTGLGDSAPQLGQTSSGLVHLLGLVRPLPT</sequence>
<comment type="caution">
    <text evidence="2">The sequence shown here is derived from an EMBL/GenBank/DDBJ whole genome shotgun (WGS) entry which is preliminary data.</text>
</comment>